<dbReference type="GO" id="GO:0009166">
    <property type="term" value="P:nucleotide catabolic process"/>
    <property type="evidence" value="ECO:0007669"/>
    <property type="project" value="InterPro"/>
</dbReference>
<dbReference type="SUPFAM" id="SSF56300">
    <property type="entry name" value="Metallo-dependent phosphatases"/>
    <property type="match status" value="1"/>
</dbReference>
<keyword evidence="2" id="KW-0547">Nucleotide-binding</keyword>
<name>A0A1F6GA57_9PROT</name>
<evidence type="ECO:0000256" key="2">
    <source>
        <dbReference type="RuleBase" id="RU362119"/>
    </source>
</evidence>
<dbReference type="SUPFAM" id="SSF55816">
    <property type="entry name" value="5'-nucleotidase (syn. UDP-sugar hydrolase), C-terminal domain"/>
    <property type="match status" value="1"/>
</dbReference>
<reference evidence="5 6" key="1">
    <citation type="journal article" date="2016" name="Nat. Commun.">
        <title>Thousands of microbial genomes shed light on interconnected biogeochemical processes in an aquifer system.</title>
        <authorList>
            <person name="Anantharaman K."/>
            <person name="Brown C.T."/>
            <person name="Hug L.A."/>
            <person name="Sharon I."/>
            <person name="Castelle C.J."/>
            <person name="Probst A.J."/>
            <person name="Thomas B.C."/>
            <person name="Singh A."/>
            <person name="Wilkins M.J."/>
            <person name="Karaoz U."/>
            <person name="Brodie E.L."/>
            <person name="Williams K.H."/>
            <person name="Hubbard S.S."/>
            <person name="Banfield J.F."/>
        </authorList>
    </citation>
    <scope>NUCLEOTIDE SEQUENCE [LARGE SCALE GENOMIC DNA]</scope>
</reference>
<evidence type="ECO:0000313" key="5">
    <source>
        <dbReference type="EMBL" id="OGG94995.1"/>
    </source>
</evidence>
<dbReference type="InterPro" id="IPR036907">
    <property type="entry name" value="5'-Nucleotdase_C_sf"/>
</dbReference>
<comment type="similarity">
    <text evidence="2">Belongs to the 5'-nucleotidase family.</text>
</comment>
<protein>
    <recommendedName>
        <fullName evidence="7">Bifunctional metallophosphatase/5'-nucleotidase</fullName>
    </recommendedName>
</protein>
<dbReference type="PANTHER" id="PTHR11575">
    <property type="entry name" value="5'-NUCLEOTIDASE-RELATED"/>
    <property type="match status" value="1"/>
</dbReference>
<dbReference type="Proteomes" id="UP000178449">
    <property type="component" value="Unassembled WGS sequence"/>
</dbReference>
<organism evidence="5 6">
    <name type="scientific">Candidatus Lambdaproteobacteria bacterium RIFOXYD2_FULL_50_16</name>
    <dbReference type="NCBI Taxonomy" id="1817772"/>
    <lineage>
        <taxon>Bacteria</taxon>
        <taxon>Pseudomonadati</taxon>
        <taxon>Pseudomonadota</taxon>
        <taxon>Candidatus Lambdaproteobacteria</taxon>
    </lineage>
</organism>
<evidence type="ECO:0000259" key="3">
    <source>
        <dbReference type="Pfam" id="PF00149"/>
    </source>
</evidence>
<gene>
    <name evidence="5" type="ORF">A2527_06555</name>
</gene>
<dbReference type="InterPro" id="IPR029052">
    <property type="entry name" value="Metallo-depent_PP-like"/>
</dbReference>
<dbReference type="InterPro" id="IPR006179">
    <property type="entry name" value="5_nucleotidase/apyrase"/>
</dbReference>
<accession>A0A1F6GA57</accession>
<feature type="domain" description="Calcineurin-like phosphoesterase" evidence="3">
    <location>
        <begin position="8"/>
        <end position="236"/>
    </location>
</feature>
<dbReference type="GO" id="GO:0000166">
    <property type="term" value="F:nucleotide binding"/>
    <property type="evidence" value="ECO:0007669"/>
    <property type="project" value="UniProtKB-KW"/>
</dbReference>
<comment type="caution">
    <text evidence="5">The sequence shown here is derived from an EMBL/GenBank/DDBJ whole genome shotgun (WGS) entry which is preliminary data.</text>
</comment>
<dbReference type="GO" id="GO:0030288">
    <property type="term" value="C:outer membrane-bounded periplasmic space"/>
    <property type="evidence" value="ECO:0007669"/>
    <property type="project" value="TreeGrafter"/>
</dbReference>
<dbReference type="InterPro" id="IPR008334">
    <property type="entry name" value="5'-Nucleotdase_C"/>
</dbReference>
<evidence type="ECO:0000256" key="1">
    <source>
        <dbReference type="ARBA" id="ARBA00022729"/>
    </source>
</evidence>
<proteinExistence type="inferred from homology"/>
<keyword evidence="2" id="KW-0378">Hydrolase</keyword>
<dbReference type="EMBL" id="MFNE01000030">
    <property type="protein sequence ID" value="OGG94995.1"/>
    <property type="molecule type" value="Genomic_DNA"/>
</dbReference>
<dbReference type="InterPro" id="IPR004843">
    <property type="entry name" value="Calcineurin-like_PHP"/>
</dbReference>
<evidence type="ECO:0000259" key="4">
    <source>
        <dbReference type="Pfam" id="PF02872"/>
    </source>
</evidence>
<sequence>MSGVGGFTLVVYTDAHGRYTSVNSLNFQKEPHGLDRLLTRIKQLSQKGQATLVIDNGDSIQGMPLVDLYQPESGLEHPVNQLHQALGVEVFVPGNHEFNFGLAGLELIRAHSNAHWLSANIIKRASGKTYFRPYQIFQKGGLRVGVLGLITEFVPRWEHESQIPGLDFLPIVAQAKRWVPEIKAQCDLLVVSYHGGTAKDPLTGDTLCYDARENEGLELIEQVPGIDLLLCGHQHRRQIWQSPQGALLVQAGNYGRCWAEIEVTGQPGAWHLAAKLVQAQDFEPDPSLCEIFEPEMLRVRALMEEPLGTAEPDFAITDPLTQVWTQKHPMIQWINQLIQERTGAPIVCTSLLDAGLPGLPPLVHLKDLIANYFFQDNLCVVEVTGEVLILALEQVASFFILNGKTIEVNPEWGSDRIRSYNYDIFDGIEYSFDLTRPIGTRLTELTYAGKPIQPLDRLKVGLTTYRAQGAFYQMFSGEQIIEEFPEKITELMVNSIRSLGHLKITPVQNFHILY</sequence>
<dbReference type="Gene3D" id="3.60.21.10">
    <property type="match status" value="1"/>
</dbReference>
<dbReference type="Gene3D" id="3.90.780.10">
    <property type="entry name" value="5'-Nucleotidase, C-terminal domain"/>
    <property type="match status" value="1"/>
</dbReference>
<evidence type="ECO:0000313" key="6">
    <source>
        <dbReference type="Proteomes" id="UP000178449"/>
    </source>
</evidence>
<dbReference type="GO" id="GO:0016787">
    <property type="term" value="F:hydrolase activity"/>
    <property type="evidence" value="ECO:0007669"/>
    <property type="project" value="UniProtKB-KW"/>
</dbReference>
<dbReference type="AlphaFoldDB" id="A0A1F6GA57"/>
<keyword evidence="1" id="KW-0732">Signal</keyword>
<dbReference type="Pfam" id="PF00149">
    <property type="entry name" value="Metallophos"/>
    <property type="match status" value="1"/>
</dbReference>
<feature type="domain" description="5'-Nucleotidase C-terminal" evidence="4">
    <location>
        <begin position="321"/>
        <end position="470"/>
    </location>
</feature>
<dbReference type="Pfam" id="PF02872">
    <property type="entry name" value="5_nucleotid_C"/>
    <property type="match status" value="1"/>
</dbReference>
<dbReference type="PANTHER" id="PTHR11575:SF6">
    <property type="entry name" value="2',3'-CYCLIC-NUCLEOTIDE 2'-PHOSPHODIESTERASE_3'-NUCLEOTIDASE"/>
    <property type="match status" value="1"/>
</dbReference>
<dbReference type="PRINTS" id="PR01607">
    <property type="entry name" value="APYRASEFAMLY"/>
</dbReference>
<dbReference type="STRING" id="1817772.A2527_06555"/>
<evidence type="ECO:0008006" key="7">
    <source>
        <dbReference type="Google" id="ProtNLM"/>
    </source>
</evidence>